<dbReference type="PANTHER" id="PTHR30419:SF8">
    <property type="entry name" value="NITROGEN ASSIMILATION TRANSCRIPTIONAL ACTIVATOR-RELATED"/>
    <property type="match status" value="1"/>
</dbReference>
<comment type="function">
    <text evidence="1">NodD regulates the expression of the nodABCFE genes which encode other nodulation proteins. NodD is also a negative regulator of its own expression. Binds flavonoids as inducers.</text>
</comment>
<dbReference type="GO" id="GO:0003677">
    <property type="term" value="F:DNA binding"/>
    <property type="evidence" value="ECO:0007669"/>
    <property type="project" value="UniProtKB-KW"/>
</dbReference>
<evidence type="ECO:0000256" key="3">
    <source>
        <dbReference type="ARBA" id="ARBA00023015"/>
    </source>
</evidence>
<evidence type="ECO:0000313" key="8">
    <source>
        <dbReference type="Proteomes" id="UP001230253"/>
    </source>
</evidence>
<reference evidence="7 8" key="1">
    <citation type="submission" date="2023-07" db="EMBL/GenBank/DDBJ databases">
        <title>Genomic Encyclopedia of Type Strains, Phase IV (KMG-IV): sequencing the most valuable type-strain genomes for metagenomic binning, comparative biology and taxonomic classification.</title>
        <authorList>
            <person name="Goeker M."/>
        </authorList>
    </citation>
    <scope>NUCLEOTIDE SEQUENCE [LARGE SCALE GENOMIC DNA]</scope>
    <source>
        <strain evidence="7 8">DSM 11549</strain>
    </source>
</reference>
<feature type="domain" description="HTH lysR-type" evidence="6">
    <location>
        <begin position="10"/>
        <end position="67"/>
    </location>
</feature>
<dbReference type="Gene3D" id="3.40.190.290">
    <property type="match status" value="1"/>
</dbReference>
<dbReference type="Pfam" id="PF00126">
    <property type="entry name" value="HTH_1"/>
    <property type="match status" value="1"/>
</dbReference>
<dbReference type="Gene3D" id="1.10.10.10">
    <property type="entry name" value="Winged helix-like DNA-binding domain superfamily/Winged helix DNA-binding domain"/>
    <property type="match status" value="1"/>
</dbReference>
<dbReference type="InterPro" id="IPR050950">
    <property type="entry name" value="HTH-type_LysR_regulators"/>
</dbReference>
<comment type="similarity">
    <text evidence="2">Belongs to the LysR transcriptional regulatory family.</text>
</comment>
<dbReference type="PANTHER" id="PTHR30419">
    <property type="entry name" value="HTH-TYPE TRANSCRIPTIONAL REGULATOR YBHD"/>
    <property type="match status" value="1"/>
</dbReference>
<gene>
    <name evidence="7" type="ORF">J2R99_002408</name>
</gene>
<keyword evidence="5" id="KW-0804">Transcription</keyword>
<evidence type="ECO:0000256" key="4">
    <source>
        <dbReference type="ARBA" id="ARBA00023125"/>
    </source>
</evidence>
<protein>
    <submittedName>
        <fullName evidence="7">DNA-binding transcriptional LysR family regulator</fullName>
    </submittedName>
</protein>
<dbReference type="PROSITE" id="PS50931">
    <property type="entry name" value="HTH_LYSR"/>
    <property type="match status" value="1"/>
</dbReference>
<dbReference type="EMBL" id="JAUSUK010000002">
    <property type="protein sequence ID" value="MDQ0326539.1"/>
    <property type="molecule type" value="Genomic_DNA"/>
</dbReference>
<keyword evidence="3" id="KW-0805">Transcription regulation</keyword>
<sequence>MDFIPYRNVMEFRNLRAFVEVVRQGGFTPAAKALFATQSTISKAVRQLEDEIGLPLLDRIGHRSHLTAPGEVVYRRAVKLLAEREDLARELDEIRGLKQGSLSLGLPPVASSALFAPLFAIYRQRFPGIDVRLVEHGSDRLEEMLRTGEIEMAASLLPFGEDFEWQGVRREPLMAVMPRAHALAGRQTIKIEDVREEPFILFEAGFGLNRIIGDACRRHGFSPAVAARSSQIEFIVGLAAAGLGIAFLPQIIAPRSEAGHAASVLLDEPGTAWHIAMIWRRGAYLSHAARAWLALVEEMHPDEGRAEPPQS</sequence>
<keyword evidence="4 7" id="KW-0238">DNA-binding</keyword>
<evidence type="ECO:0000313" key="7">
    <source>
        <dbReference type="EMBL" id="MDQ0326539.1"/>
    </source>
</evidence>
<name>A0ABU0C7T6_9BRAD</name>
<dbReference type="InterPro" id="IPR005119">
    <property type="entry name" value="LysR_subst-bd"/>
</dbReference>
<proteinExistence type="inferred from homology"/>
<dbReference type="InterPro" id="IPR036388">
    <property type="entry name" value="WH-like_DNA-bd_sf"/>
</dbReference>
<evidence type="ECO:0000256" key="2">
    <source>
        <dbReference type="ARBA" id="ARBA00009437"/>
    </source>
</evidence>
<dbReference type="Pfam" id="PF03466">
    <property type="entry name" value="LysR_substrate"/>
    <property type="match status" value="1"/>
</dbReference>
<dbReference type="Proteomes" id="UP001230253">
    <property type="component" value="Unassembled WGS sequence"/>
</dbReference>
<keyword evidence="8" id="KW-1185">Reference proteome</keyword>
<organism evidence="7 8">
    <name type="scientific">Rhodopseudomonas julia</name>
    <dbReference type="NCBI Taxonomy" id="200617"/>
    <lineage>
        <taxon>Bacteria</taxon>
        <taxon>Pseudomonadati</taxon>
        <taxon>Pseudomonadota</taxon>
        <taxon>Alphaproteobacteria</taxon>
        <taxon>Hyphomicrobiales</taxon>
        <taxon>Nitrobacteraceae</taxon>
        <taxon>Rhodopseudomonas</taxon>
    </lineage>
</organism>
<dbReference type="InterPro" id="IPR036390">
    <property type="entry name" value="WH_DNA-bd_sf"/>
</dbReference>
<dbReference type="SUPFAM" id="SSF53850">
    <property type="entry name" value="Periplasmic binding protein-like II"/>
    <property type="match status" value="1"/>
</dbReference>
<accession>A0ABU0C7T6</accession>
<evidence type="ECO:0000256" key="5">
    <source>
        <dbReference type="ARBA" id="ARBA00023163"/>
    </source>
</evidence>
<dbReference type="InterPro" id="IPR000847">
    <property type="entry name" value="LysR_HTH_N"/>
</dbReference>
<dbReference type="SUPFAM" id="SSF46785">
    <property type="entry name" value="Winged helix' DNA-binding domain"/>
    <property type="match status" value="1"/>
</dbReference>
<evidence type="ECO:0000256" key="1">
    <source>
        <dbReference type="ARBA" id="ARBA00003502"/>
    </source>
</evidence>
<dbReference type="PRINTS" id="PR00039">
    <property type="entry name" value="HTHLYSR"/>
</dbReference>
<evidence type="ECO:0000259" key="6">
    <source>
        <dbReference type="PROSITE" id="PS50931"/>
    </source>
</evidence>
<dbReference type="CDD" id="cd08438">
    <property type="entry name" value="PBP2_CidR"/>
    <property type="match status" value="1"/>
</dbReference>
<comment type="caution">
    <text evidence="7">The sequence shown here is derived from an EMBL/GenBank/DDBJ whole genome shotgun (WGS) entry which is preliminary data.</text>
</comment>